<dbReference type="OrthoDB" id="5964819at2759"/>
<evidence type="ECO:0000256" key="2">
    <source>
        <dbReference type="ARBA" id="ARBA00022884"/>
    </source>
</evidence>
<dbReference type="EMBL" id="MTYJ01000307">
    <property type="protein sequence ID" value="OWA53198.1"/>
    <property type="molecule type" value="Genomic_DNA"/>
</dbReference>
<keyword evidence="3" id="KW-0805">Transcription regulation</keyword>
<gene>
    <name evidence="9" type="ORF">BV898_17632</name>
</gene>
<dbReference type="CDD" id="cd21543">
    <property type="entry name" value="SPOC_SHARP"/>
    <property type="match status" value="1"/>
</dbReference>
<sequence>MMKESTGENLKIIDIEGAFQQPLSLRPSEEEYGTKRGGLLNYADREYFKCADEEIQYYLSTSRKWLAPPGAFGYVVQVKAFRAGADFVEQSPRFLALKDLHRPTGQDEIDRITRTLPKLHHDNIVKYLAVGCFEQDNCSISRKVEQQSFISQLRLTEGFASPELWKLKDKFEEKGDYLVGRVTDIWSLGAVILEMYCQGKLPDIPSFQRDGIVRAPAVDANVDIPAIGKELLALAKHVWWTTQGTDKHRTIAERLFEEMCRKWDPVLLPNSKVLLGERSAFGMVHRVEAISFGADLVEQGKRHLALKSFYDPLDKEEIEKIETTLPKLNHRNIVKYLATGFFEKDRRYRLIMELCSGVVVEGEKRDHAPSFLGLAALRIHIAGNAGVLEESNGCQGNSGLCEKCMARQPKDRPTIEQLRDDFSEGFSTPSSSARQGSSMPQAGSWQHIGAIPSEIFRIQEIRFEPEKIFKTLWHGSLALQNDHAFVGMYYLSGNQEYANAALPRSPDLSLNVLMIVQRMPLGQAQLEWVQQEMVEHTCCVMVACAVGTTADERDKAQQTEKLHDRFVTYLQEKQVAGIVNVNDNPTIHFTVYLFPPCDFSREFLSSRCNSTMVNMINRIPHLLVVIFGYSVCEME</sequence>
<name>A0A9X6NIA8_HYPEX</name>
<dbReference type="InterPro" id="IPR010912">
    <property type="entry name" value="SPOC_met"/>
</dbReference>
<evidence type="ECO:0000256" key="3">
    <source>
        <dbReference type="ARBA" id="ARBA00023015"/>
    </source>
</evidence>
<keyword evidence="5" id="KW-0804">Transcription</keyword>
<evidence type="ECO:0000313" key="10">
    <source>
        <dbReference type="Proteomes" id="UP000192578"/>
    </source>
</evidence>
<accession>A0A9X6NIA8</accession>
<evidence type="ECO:0000313" key="9">
    <source>
        <dbReference type="EMBL" id="OWA53198.1"/>
    </source>
</evidence>
<dbReference type="SUPFAM" id="SSF56112">
    <property type="entry name" value="Protein kinase-like (PK-like)"/>
    <property type="match status" value="2"/>
</dbReference>
<keyword evidence="2" id="KW-0694">RNA-binding</keyword>
<dbReference type="PROSITE" id="PS50917">
    <property type="entry name" value="SPOC"/>
    <property type="match status" value="1"/>
</dbReference>
<evidence type="ECO:0000256" key="5">
    <source>
        <dbReference type="ARBA" id="ARBA00023163"/>
    </source>
</evidence>
<protein>
    <submittedName>
        <fullName evidence="9">Msx2-interacting protein</fullName>
    </submittedName>
</protein>
<dbReference type="GO" id="GO:0005634">
    <property type="term" value="C:nucleus"/>
    <property type="evidence" value="ECO:0007669"/>
    <property type="project" value="UniProtKB-SubCell"/>
</dbReference>
<proteinExistence type="predicted"/>
<feature type="compositionally biased region" description="Polar residues" evidence="7">
    <location>
        <begin position="425"/>
        <end position="443"/>
    </location>
</feature>
<feature type="region of interest" description="Disordered" evidence="7">
    <location>
        <begin position="422"/>
        <end position="443"/>
    </location>
</feature>
<dbReference type="InterPro" id="IPR012921">
    <property type="entry name" value="SPOC_C"/>
</dbReference>
<dbReference type="AlphaFoldDB" id="A0A9X6NIA8"/>
<keyword evidence="4" id="KW-0175">Coiled coil</keyword>
<dbReference type="SUPFAM" id="SSF100939">
    <property type="entry name" value="SPOC domain-like"/>
    <property type="match status" value="1"/>
</dbReference>
<dbReference type="Proteomes" id="UP000192578">
    <property type="component" value="Unassembled WGS sequence"/>
</dbReference>
<dbReference type="Gene3D" id="1.10.510.10">
    <property type="entry name" value="Transferase(Phosphotransferase) domain 1"/>
    <property type="match status" value="1"/>
</dbReference>
<dbReference type="Pfam" id="PF07744">
    <property type="entry name" value="SPOC"/>
    <property type="match status" value="1"/>
</dbReference>
<evidence type="ECO:0000256" key="7">
    <source>
        <dbReference type="SAM" id="MobiDB-lite"/>
    </source>
</evidence>
<evidence type="ECO:0000259" key="8">
    <source>
        <dbReference type="PROSITE" id="PS50917"/>
    </source>
</evidence>
<feature type="domain" description="SPOC" evidence="8">
    <location>
        <begin position="462"/>
        <end position="629"/>
    </location>
</feature>
<dbReference type="Gene3D" id="2.40.290.10">
    <property type="match status" value="1"/>
</dbReference>
<dbReference type="GO" id="GO:0003723">
    <property type="term" value="F:RNA binding"/>
    <property type="evidence" value="ECO:0007669"/>
    <property type="project" value="UniProtKB-KW"/>
</dbReference>
<comment type="caution">
    <text evidence="9">The sequence shown here is derived from an EMBL/GenBank/DDBJ whole genome shotgun (WGS) entry which is preliminary data.</text>
</comment>
<keyword evidence="6" id="KW-0539">Nucleus</keyword>
<comment type="subcellular location">
    <subcellularLocation>
        <location evidence="1">Nucleus</location>
    </subcellularLocation>
</comment>
<dbReference type="InterPro" id="IPR016194">
    <property type="entry name" value="SPOC-like_C_dom_sf"/>
</dbReference>
<reference evidence="10" key="1">
    <citation type="submission" date="2017-01" db="EMBL/GenBank/DDBJ databases">
        <title>Comparative genomics of anhydrobiosis in the tardigrade Hypsibius dujardini.</title>
        <authorList>
            <person name="Yoshida Y."/>
            <person name="Koutsovoulos G."/>
            <person name="Laetsch D."/>
            <person name="Stevens L."/>
            <person name="Kumar S."/>
            <person name="Horikawa D."/>
            <person name="Ishino K."/>
            <person name="Komine S."/>
            <person name="Tomita M."/>
            <person name="Blaxter M."/>
            <person name="Arakawa K."/>
        </authorList>
    </citation>
    <scope>NUCLEOTIDE SEQUENCE [LARGE SCALE GENOMIC DNA]</scope>
    <source>
        <strain evidence="10">Z151</strain>
    </source>
</reference>
<organism evidence="9 10">
    <name type="scientific">Hypsibius exemplaris</name>
    <name type="common">Freshwater tardigrade</name>
    <dbReference type="NCBI Taxonomy" id="2072580"/>
    <lineage>
        <taxon>Eukaryota</taxon>
        <taxon>Metazoa</taxon>
        <taxon>Ecdysozoa</taxon>
        <taxon>Tardigrada</taxon>
        <taxon>Eutardigrada</taxon>
        <taxon>Parachela</taxon>
        <taxon>Hypsibioidea</taxon>
        <taxon>Hypsibiidae</taxon>
        <taxon>Hypsibius</taxon>
    </lineage>
</organism>
<evidence type="ECO:0000256" key="1">
    <source>
        <dbReference type="ARBA" id="ARBA00004123"/>
    </source>
</evidence>
<evidence type="ECO:0000256" key="4">
    <source>
        <dbReference type="ARBA" id="ARBA00023054"/>
    </source>
</evidence>
<keyword evidence="10" id="KW-1185">Reference proteome</keyword>
<evidence type="ECO:0000256" key="6">
    <source>
        <dbReference type="ARBA" id="ARBA00023242"/>
    </source>
</evidence>
<dbReference type="FunFam" id="2.40.290.10:FF:000002">
    <property type="entry name" value="Spen family transcriptional repressor"/>
    <property type="match status" value="1"/>
</dbReference>
<dbReference type="InterPro" id="IPR011009">
    <property type="entry name" value="Kinase-like_dom_sf"/>
</dbReference>